<sequence length="69" mass="7913">MATWPHFLFSCFLFCFFSPTPSASSSLWPIIRVAGQIPCTRDVCARLKYQATACFRCRIRTLPLQPSLR</sequence>
<name>A0A2M4CET3_9DIPT</name>
<accession>A0A2M4CET3</accession>
<reference evidence="2" key="1">
    <citation type="submission" date="2018-01" db="EMBL/GenBank/DDBJ databases">
        <title>An insight into the sialome of Amazonian anophelines.</title>
        <authorList>
            <person name="Ribeiro J.M."/>
            <person name="Scarpassa V."/>
            <person name="Calvo E."/>
        </authorList>
    </citation>
    <scope>NUCLEOTIDE SEQUENCE</scope>
    <source>
        <tissue evidence="2">Salivary glands</tissue>
    </source>
</reference>
<proteinExistence type="predicted"/>
<dbReference type="AlphaFoldDB" id="A0A2M4CET3"/>
<evidence type="ECO:0000313" key="2">
    <source>
        <dbReference type="EMBL" id="MBW63755.1"/>
    </source>
</evidence>
<organism evidence="2">
    <name type="scientific">Anopheles marajoara</name>
    <dbReference type="NCBI Taxonomy" id="58244"/>
    <lineage>
        <taxon>Eukaryota</taxon>
        <taxon>Metazoa</taxon>
        <taxon>Ecdysozoa</taxon>
        <taxon>Arthropoda</taxon>
        <taxon>Hexapoda</taxon>
        <taxon>Insecta</taxon>
        <taxon>Pterygota</taxon>
        <taxon>Neoptera</taxon>
        <taxon>Endopterygota</taxon>
        <taxon>Diptera</taxon>
        <taxon>Nematocera</taxon>
        <taxon>Culicoidea</taxon>
        <taxon>Culicidae</taxon>
        <taxon>Anophelinae</taxon>
        <taxon>Anopheles</taxon>
    </lineage>
</organism>
<dbReference type="EMBL" id="GGFJ01014614">
    <property type="protein sequence ID" value="MBW63755.1"/>
    <property type="molecule type" value="Transcribed_RNA"/>
</dbReference>
<protein>
    <submittedName>
        <fullName evidence="2">Putative secreted protein</fullName>
    </submittedName>
</protein>
<evidence type="ECO:0000256" key="1">
    <source>
        <dbReference type="SAM" id="SignalP"/>
    </source>
</evidence>
<keyword evidence="1" id="KW-0732">Signal</keyword>
<feature type="signal peptide" evidence="1">
    <location>
        <begin position="1"/>
        <end position="23"/>
    </location>
</feature>
<feature type="chain" id="PRO_5014766450" evidence="1">
    <location>
        <begin position="24"/>
        <end position="69"/>
    </location>
</feature>